<feature type="domain" description="Tail spike" evidence="2">
    <location>
        <begin position="179"/>
        <end position="377"/>
    </location>
</feature>
<comment type="caution">
    <text evidence="3">The sequence shown here is derived from an EMBL/GenBank/DDBJ whole genome shotgun (WGS) entry which is preliminary data.</text>
</comment>
<sequence>MFVVEVRNKSETVVIHDDRIPNTQTLLGSESKVSASVGVAASFTFTIYPSNPGYSNLYEWTSYIDVINTRRNNYLFRGRIITIEAKATSEGTFYKEVTCESQLAYLNDSIVTWEKIQMTPADFFKKLILTHNSQVETERQFKLGRITVTNNTNNVYCYVEDGLKTLNELQTDLLSKDDLGGELWIRNEQDGTYIDWVRDEKQKASQEIKLAKNLVSIQTKPDLKELVTVLYPFGATEEKSVSDENVKDVSTPKLNISSVNGSKKYIEDAELISLYGRISGSKSWDDVKIPANLLTKAREYLNSFKTLKIGYEIEAVDLAPLNLAIDDFQLGKYYHVINPVIGVDDWLRVIGVSININKPLLSTLQIGEQTKRLVDYQLSNVNMSRSIDSLRRSQQANLMQIAQLQQENKTLTENYRNLYKSNENLANKFSEIQEMLDKLNDDQKITEPVNGDWTPVVKYAAKLMKVELTNDSLKVVLSRIKQESNGDQTIVNDWDSNAQAGHPTIGLLQYRDDTFAYWALEGYTDIRKGFHQLLALFNDSNWLRDISVAGGWGPTGQKRFTKLPQ</sequence>
<evidence type="ECO:0000313" key="3">
    <source>
        <dbReference type="EMBL" id="RXV75233.1"/>
    </source>
</evidence>
<proteinExistence type="predicted"/>
<dbReference type="NCBIfam" id="TIGR01665">
    <property type="entry name" value="put_anti_recept"/>
    <property type="match status" value="1"/>
</dbReference>
<feature type="coiled-coil region" evidence="1">
    <location>
        <begin position="401"/>
        <end position="442"/>
    </location>
</feature>
<dbReference type="InterPro" id="IPR007119">
    <property type="entry name" value="Phage_tail_spike_N"/>
</dbReference>
<evidence type="ECO:0000259" key="2">
    <source>
        <dbReference type="Pfam" id="PF06605"/>
    </source>
</evidence>
<keyword evidence="1" id="KW-0175">Coiled coil</keyword>
<dbReference type="Pfam" id="PF06605">
    <property type="entry name" value="Prophage_tail"/>
    <property type="match status" value="1"/>
</dbReference>
<accession>A0A4Q2AXX9</accession>
<name>A0A4Q2AXX9_9LACO</name>
<dbReference type="RefSeq" id="WP_129303195.1">
    <property type="nucleotide sequence ID" value="NZ_QZFR01000007.1"/>
</dbReference>
<evidence type="ECO:0000313" key="4">
    <source>
        <dbReference type="Proteomes" id="UP000289316"/>
    </source>
</evidence>
<dbReference type="InterPro" id="IPR010572">
    <property type="entry name" value="Tail_dom"/>
</dbReference>
<reference evidence="3 4" key="1">
    <citation type="submission" date="2018-09" db="EMBL/GenBank/DDBJ databases">
        <title>Murine metabolic-syndrome-specific gut microbial biobank.</title>
        <authorList>
            <person name="Liu C."/>
        </authorList>
    </citation>
    <scope>NUCLEOTIDE SEQUENCE [LARGE SCALE GENOMIC DNA]</scope>
    <source>
        <strain evidence="3 4">C-30</strain>
    </source>
</reference>
<gene>
    <name evidence="3" type="ORF">D6C19_01965</name>
</gene>
<organism evidence="3 4">
    <name type="scientific">Ligilactobacillus murinus</name>
    <dbReference type="NCBI Taxonomy" id="1622"/>
    <lineage>
        <taxon>Bacteria</taxon>
        <taxon>Bacillati</taxon>
        <taxon>Bacillota</taxon>
        <taxon>Bacilli</taxon>
        <taxon>Lactobacillales</taxon>
        <taxon>Lactobacillaceae</taxon>
        <taxon>Ligilactobacillus</taxon>
    </lineage>
</organism>
<dbReference type="EMBL" id="QZFR01000007">
    <property type="protein sequence ID" value="RXV75233.1"/>
    <property type="molecule type" value="Genomic_DNA"/>
</dbReference>
<evidence type="ECO:0000256" key="1">
    <source>
        <dbReference type="SAM" id="Coils"/>
    </source>
</evidence>
<dbReference type="AlphaFoldDB" id="A0A4Q2AXX9"/>
<dbReference type="Proteomes" id="UP000289316">
    <property type="component" value="Unassembled WGS sequence"/>
</dbReference>
<protein>
    <recommendedName>
        <fullName evidence="2">Tail spike domain-containing protein</fullName>
    </recommendedName>
</protein>
<dbReference type="OrthoDB" id="2137849at2"/>